<proteinExistence type="predicted"/>
<evidence type="ECO:0000313" key="2">
    <source>
        <dbReference type="Proteomes" id="UP001234989"/>
    </source>
</evidence>
<accession>A0AAF0ZX17</accession>
<dbReference type="AlphaFoldDB" id="A0AAF0ZX17"/>
<keyword evidence="2" id="KW-1185">Reference proteome</keyword>
<dbReference type="InterPro" id="IPR011992">
    <property type="entry name" value="EF-hand-dom_pair"/>
</dbReference>
<protein>
    <submittedName>
        <fullName evidence="1">Uncharacterized protein</fullName>
    </submittedName>
</protein>
<dbReference type="SUPFAM" id="SSF47473">
    <property type="entry name" value="EF-hand"/>
    <property type="match status" value="1"/>
</dbReference>
<gene>
    <name evidence="1" type="ORF">MTR67_045860</name>
</gene>
<dbReference type="Gene3D" id="1.10.238.10">
    <property type="entry name" value="EF-hand"/>
    <property type="match status" value="1"/>
</dbReference>
<reference evidence="1" key="1">
    <citation type="submission" date="2023-08" db="EMBL/GenBank/DDBJ databases">
        <title>A de novo genome assembly of Solanum verrucosum Schlechtendal, a Mexican diploid species geographically isolated from the other diploid A-genome species in potato relatives.</title>
        <authorList>
            <person name="Hosaka K."/>
        </authorList>
    </citation>
    <scope>NUCLEOTIDE SEQUENCE</scope>
    <source>
        <tissue evidence="1">Young leaves</tissue>
    </source>
</reference>
<organism evidence="1 2">
    <name type="scientific">Solanum verrucosum</name>
    <dbReference type="NCBI Taxonomy" id="315347"/>
    <lineage>
        <taxon>Eukaryota</taxon>
        <taxon>Viridiplantae</taxon>
        <taxon>Streptophyta</taxon>
        <taxon>Embryophyta</taxon>
        <taxon>Tracheophyta</taxon>
        <taxon>Spermatophyta</taxon>
        <taxon>Magnoliopsida</taxon>
        <taxon>eudicotyledons</taxon>
        <taxon>Gunneridae</taxon>
        <taxon>Pentapetalae</taxon>
        <taxon>asterids</taxon>
        <taxon>lamiids</taxon>
        <taxon>Solanales</taxon>
        <taxon>Solanaceae</taxon>
        <taxon>Solanoideae</taxon>
        <taxon>Solaneae</taxon>
        <taxon>Solanum</taxon>
    </lineage>
</organism>
<dbReference type="Proteomes" id="UP001234989">
    <property type="component" value="Chromosome 10"/>
</dbReference>
<dbReference type="EMBL" id="CP133621">
    <property type="protein sequence ID" value="WMV52475.1"/>
    <property type="molecule type" value="Genomic_DNA"/>
</dbReference>
<sequence length="141" mass="15873">MGNSQSNSTNPRFDLAKRAFTERKLEDLKSLFDSLAAQSQSNGKYVSPSVFKAYIGVEGPLGDRMFDLVTQKRKDQKLTFEDLVIAKARASILLSPGIEDYKQGFSHHAWVWGTYEKGTNADIEEFIYQLLDVFDDGVVGR</sequence>
<evidence type="ECO:0000313" key="1">
    <source>
        <dbReference type="EMBL" id="WMV52475.1"/>
    </source>
</evidence>
<name>A0AAF0ZX17_SOLVR</name>